<proteinExistence type="predicted"/>
<dbReference type="Proteomes" id="UP001295469">
    <property type="component" value="Chromosome C05"/>
</dbReference>
<organism evidence="2">
    <name type="scientific">Brassica napus</name>
    <name type="common">Rape</name>
    <dbReference type="NCBI Taxonomy" id="3708"/>
    <lineage>
        <taxon>Eukaryota</taxon>
        <taxon>Viridiplantae</taxon>
        <taxon>Streptophyta</taxon>
        <taxon>Embryophyta</taxon>
        <taxon>Tracheophyta</taxon>
        <taxon>Spermatophyta</taxon>
        <taxon>Magnoliopsida</taxon>
        <taxon>eudicotyledons</taxon>
        <taxon>Gunneridae</taxon>
        <taxon>Pentapetalae</taxon>
        <taxon>rosids</taxon>
        <taxon>malvids</taxon>
        <taxon>Brassicales</taxon>
        <taxon>Brassicaceae</taxon>
        <taxon>Brassiceae</taxon>
        <taxon>Brassica</taxon>
    </lineage>
</organism>
<protein>
    <submittedName>
        <fullName evidence="2">(rape) hypothetical protein</fullName>
    </submittedName>
</protein>
<dbReference type="AlphaFoldDB" id="A0A816L5P8"/>
<evidence type="ECO:0000256" key="1">
    <source>
        <dbReference type="SAM" id="SignalP"/>
    </source>
</evidence>
<feature type="signal peptide" evidence="1">
    <location>
        <begin position="1"/>
        <end position="19"/>
    </location>
</feature>
<keyword evidence="1" id="KW-0732">Signal</keyword>
<evidence type="ECO:0000313" key="2">
    <source>
        <dbReference type="EMBL" id="CAF1936764.1"/>
    </source>
</evidence>
<gene>
    <name evidence="2" type="ORF">DARMORV10_C05P60250.1</name>
</gene>
<name>A0A816L5P8_BRANA</name>
<sequence>MFLVLVMYWLTLWPNQLWQSWWQTLLSLERHKFLIQISF</sequence>
<dbReference type="EMBL" id="HG994369">
    <property type="protein sequence ID" value="CAF1936764.1"/>
    <property type="molecule type" value="Genomic_DNA"/>
</dbReference>
<accession>A0A816L5P8</accession>
<reference evidence="2" key="1">
    <citation type="submission" date="2021-01" db="EMBL/GenBank/DDBJ databases">
        <authorList>
            <consortium name="Genoscope - CEA"/>
            <person name="William W."/>
        </authorList>
    </citation>
    <scope>NUCLEOTIDE SEQUENCE</scope>
</reference>
<feature type="chain" id="PRO_5032455722" evidence="1">
    <location>
        <begin position="20"/>
        <end position="39"/>
    </location>
</feature>